<dbReference type="HOGENOM" id="CLU_074312_1_0_7"/>
<dbReference type="InterPro" id="IPR053154">
    <property type="entry name" value="c-di-AMP_regulator"/>
</dbReference>
<dbReference type="AlphaFoldDB" id="Q311T1"/>
<gene>
    <name evidence="1" type="ordered locus">Dde_1516</name>
</gene>
<dbReference type="Gene3D" id="2.170.120.40">
    <property type="entry name" value="YbbR-like domain"/>
    <property type="match status" value="1"/>
</dbReference>
<proteinExistence type="predicted"/>
<dbReference type="STRING" id="207559.Dde_1516"/>
<accession>Q311T1</accession>
<dbReference type="Proteomes" id="UP000002710">
    <property type="component" value="Chromosome"/>
</dbReference>
<dbReference type="PANTHER" id="PTHR37804:SF1">
    <property type="entry name" value="CDAA REGULATORY PROTEIN CDAR"/>
    <property type="match status" value="1"/>
</dbReference>
<protein>
    <submittedName>
        <fullName evidence="1">YbbR family protein</fullName>
    </submittedName>
</protein>
<evidence type="ECO:0000313" key="1">
    <source>
        <dbReference type="EMBL" id="ABB38315.1"/>
    </source>
</evidence>
<reference evidence="1 2" key="1">
    <citation type="journal article" date="2011" name="J. Bacteriol.">
        <title>Complete genome sequence and updated annotation of Desulfovibrio alaskensis G20.</title>
        <authorList>
            <person name="Hauser L.J."/>
            <person name="Land M.L."/>
            <person name="Brown S.D."/>
            <person name="Larimer F."/>
            <person name="Keller K.L."/>
            <person name="Rapp-Giles B.J."/>
            <person name="Price M.N."/>
            <person name="Lin M."/>
            <person name="Bruce D.C."/>
            <person name="Detter J.C."/>
            <person name="Tapia R."/>
            <person name="Han C.S."/>
            <person name="Goodwin L.A."/>
            <person name="Cheng J.F."/>
            <person name="Pitluck S."/>
            <person name="Copeland A."/>
            <person name="Lucas S."/>
            <person name="Nolan M."/>
            <person name="Lapidus A.L."/>
            <person name="Palumbo A.V."/>
            <person name="Wall J.D."/>
        </authorList>
    </citation>
    <scope>NUCLEOTIDE SEQUENCE [LARGE SCALE GENOMIC DNA]</scope>
    <source>
        <strain evidence="2">ATCC BAA 1058 / DSM 17464 / G20</strain>
    </source>
</reference>
<dbReference type="Gene3D" id="2.170.120.30">
    <property type="match status" value="1"/>
</dbReference>
<dbReference type="eggNOG" id="COG4856">
    <property type="taxonomic scope" value="Bacteria"/>
</dbReference>
<dbReference type="KEGG" id="dde:Dde_1516"/>
<organism evidence="1 2">
    <name type="scientific">Oleidesulfovibrio alaskensis (strain ATCC BAA-1058 / DSM 17464 / G20)</name>
    <name type="common">Desulfovibrio alaskensis</name>
    <dbReference type="NCBI Taxonomy" id="207559"/>
    <lineage>
        <taxon>Bacteria</taxon>
        <taxon>Pseudomonadati</taxon>
        <taxon>Thermodesulfobacteriota</taxon>
        <taxon>Desulfovibrionia</taxon>
        <taxon>Desulfovibrionales</taxon>
        <taxon>Desulfovibrionaceae</taxon>
        <taxon>Oleidesulfovibrio</taxon>
    </lineage>
</organism>
<name>Q311T1_OLEA2</name>
<dbReference type="EMBL" id="CP000112">
    <property type="protein sequence ID" value="ABB38315.1"/>
    <property type="molecule type" value="Genomic_DNA"/>
</dbReference>
<evidence type="ECO:0000313" key="2">
    <source>
        <dbReference type="Proteomes" id="UP000002710"/>
    </source>
</evidence>
<dbReference type="InterPro" id="IPR012505">
    <property type="entry name" value="YbbR"/>
</dbReference>
<sequence length="300" mass="32761">MQRHWQFVLLSVFIATTLWFMVTGRERVETWVDMRIEMTGMPPDMIVLDGLPSKISARIRGPKGLIRGLNGREFSYPLDLSQLKQGENVISVLPDNIPLKGAFQVVEINPPRLQLQADSLITRTLPVEVLPQGALAPDVEIGALLPQPETVKVRGAQSLVSAIESVNATVRLSNGTMPKVADFPAVYTVPEGVEVTPPQGRVRVTTRLVTTEVVLKRKVSLELPEGIAGKLHSRYVTLTVQVPRSKAGSKEYLNAARVVLAVPDNIAPGRHALKYRLELPENALLVGAKPAALDISISGR</sequence>
<keyword evidence="2" id="KW-1185">Reference proteome</keyword>
<dbReference type="Pfam" id="PF07949">
    <property type="entry name" value="YbbR"/>
    <property type="match status" value="2"/>
</dbReference>
<dbReference type="PANTHER" id="PTHR37804">
    <property type="entry name" value="CDAA REGULATORY PROTEIN CDAR"/>
    <property type="match status" value="1"/>
</dbReference>
<dbReference type="RefSeq" id="WP_011367480.1">
    <property type="nucleotide sequence ID" value="NC_007519.1"/>
</dbReference>